<sequence length="499" mass="53828">MPTKETSRLLASTVPFPVVLAPSWQFWHIGSPSFRLYLFVLLSLIPFSGLCQSPCSVPIPAVSVPNMLLPFVGVHVLDVQGHVSVVYFLLAMCVGHIVVTFALATHTFWLALVGRVVFGVGVGSVVVGARAMVSYWFDASELTFAMGVMVATTSVSKMLAKATVAPISIILAAIVAAQYIYTLKECQSVAQATPISPRLRTPTRTNLRGFATTYRLRVGRAVDRPSSTRSCPPSHPFETFRSWHNFWMLVVLHVVFINVFHLFQNISSSYLYQVHGYSVVKSGLVSSLSHVLVLFSPLVGLVIDRLDGRVPIIVLSAVLGVVAYGLLLFTSTPSTVSLLIMSFCLASTPAVLMACVPLNIPKSQFGLTLAFGIVEVIDATGSTVGNHVVGCLRGATGTYTADMCLFFSLAWVLLGLCITLGCLDYRNGHVLAASAPTSTVPPPQAVLLRQEIATCQCRATTPIFSSTLGVRCTTAVTSKGRLRLFRSYNLKHVEAASIR</sequence>
<evidence type="ECO:0000256" key="16">
    <source>
        <dbReference type="ARBA" id="ARBA00044900"/>
    </source>
</evidence>
<gene>
    <name evidence="26" type="ORF">H257_04598</name>
</gene>
<evidence type="ECO:0000256" key="24">
    <source>
        <dbReference type="ARBA" id="ARBA00046376"/>
    </source>
</evidence>
<comment type="catalytic activity">
    <reaction evidence="9">
        <text>L-histidyl-glycine(out) = L-histidyl-glycine(in)</text>
        <dbReference type="Rhea" id="RHEA:79395"/>
        <dbReference type="ChEBI" id="CHEBI:229957"/>
    </reaction>
</comment>
<comment type="catalytic activity">
    <reaction evidence="15">
        <text>L-arginyl-L-alpha-amino acid(out) = L-arginyl-L-alpha-amino acid(in)</text>
        <dbReference type="Rhea" id="RHEA:79371"/>
        <dbReference type="ChEBI" id="CHEBI:84315"/>
    </reaction>
</comment>
<comment type="catalytic activity">
    <reaction evidence="14">
        <text>L-aspartyl-L-lysine(out) = L-aspartyl-L-lysine(in)</text>
        <dbReference type="Rhea" id="RHEA:79411"/>
        <dbReference type="ChEBI" id="CHEBI:229953"/>
    </reaction>
</comment>
<dbReference type="PANTHER" id="PTHR23512">
    <property type="entry name" value="MAJOR FACILITATOR SUPERFAMILY DOMAIN-CONTAINING PROTEIN 1"/>
    <property type="match status" value="1"/>
</dbReference>
<comment type="subunit">
    <text evidence="24">Homodimer. Interacts with lysosomal protein GLMP (via lumenal domain); the interaction starts while both proteins are still in the endoplasmic reticulum and is required for stabilization of MFSD1 in lysosomes but has no direct effect on its targeting to lysosomes or transporter activity.</text>
</comment>
<evidence type="ECO:0000256" key="17">
    <source>
        <dbReference type="ARBA" id="ARBA00044903"/>
    </source>
</evidence>
<feature type="transmembrane region" description="Helical" evidence="25">
    <location>
        <begin position="283"/>
        <end position="303"/>
    </location>
</feature>
<organism evidence="26">
    <name type="scientific">Aphanomyces astaci</name>
    <name type="common">Crayfish plague agent</name>
    <dbReference type="NCBI Taxonomy" id="112090"/>
    <lineage>
        <taxon>Eukaryota</taxon>
        <taxon>Sar</taxon>
        <taxon>Stramenopiles</taxon>
        <taxon>Oomycota</taxon>
        <taxon>Saprolegniomycetes</taxon>
        <taxon>Saprolegniales</taxon>
        <taxon>Verrucalvaceae</taxon>
        <taxon>Aphanomyces</taxon>
    </lineage>
</organism>
<evidence type="ECO:0000256" key="25">
    <source>
        <dbReference type="SAM" id="Phobius"/>
    </source>
</evidence>
<comment type="catalytic activity">
    <reaction evidence="10">
        <text>L-alpha-aminoacyl-L-arginine(out) = L-alpha-aminoacyl-L-arginine(in)</text>
        <dbReference type="Rhea" id="RHEA:79367"/>
        <dbReference type="ChEBI" id="CHEBI:229968"/>
    </reaction>
</comment>
<dbReference type="GeneID" id="20806594"/>
<keyword evidence="4 25" id="KW-0812">Transmembrane</keyword>
<dbReference type="Gene3D" id="1.20.1250.20">
    <property type="entry name" value="MFS general substrate transporter like domains"/>
    <property type="match status" value="2"/>
</dbReference>
<evidence type="ECO:0000256" key="10">
    <source>
        <dbReference type="ARBA" id="ARBA00044881"/>
    </source>
</evidence>
<comment type="catalytic activity">
    <reaction evidence="20">
        <text>L-lysyl-glycine(out) = L-lysyl-glycine(in)</text>
        <dbReference type="Rhea" id="RHEA:79407"/>
        <dbReference type="ChEBI" id="CHEBI:191202"/>
    </reaction>
</comment>
<dbReference type="AlphaFoldDB" id="W4GV66"/>
<evidence type="ECO:0000256" key="23">
    <source>
        <dbReference type="ARBA" id="ARBA00045709"/>
    </source>
</evidence>
<proteinExistence type="inferred from homology"/>
<feature type="transmembrane region" description="Helical" evidence="25">
    <location>
        <begin position="405"/>
        <end position="423"/>
    </location>
</feature>
<name>W4GV66_APHAT</name>
<reference evidence="26" key="1">
    <citation type="submission" date="2013-12" db="EMBL/GenBank/DDBJ databases">
        <title>The Genome Sequence of Aphanomyces astaci APO3.</title>
        <authorList>
            <consortium name="The Broad Institute Genomics Platform"/>
            <person name="Russ C."/>
            <person name="Tyler B."/>
            <person name="van West P."/>
            <person name="Dieguez-Uribeondo J."/>
            <person name="Young S.K."/>
            <person name="Zeng Q."/>
            <person name="Gargeya S."/>
            <person name="Fitzgerald M."/>
            <person name="Abouelleil A."/>
            <person name="Alvarado L."/>
            <person name="Chapman S.B."/>
            <person name="Gainer-Dewar J."/>
            <person name="Goldberg J."/>
            <person name="Griggs A."/>
            <person name="Gujja S."/>
            <person name="Hansen M."/>
            <person name="Howarth C."/>
            <person name="Imamovic A."/>
            <person name="Ireland A."/>
            <person name="Larimer J."/>
            <person name="McCowan C."/>
            <person name="Murphy C."/>
            <person name="Pearson M."/>
            <person name="Poon T.W."/>
            <person name="Priest M."/>
            <person name="Roberts A."/>
            <person name="Saif S."/>
            <person name="Shea T."/>
            <person name="Sykes S."/>
            <person name="Wortman J."/>
            <person name="Nusbaum C."/>
            <person name="Birren B."/>
        </authorList>
    </citation>
    <scope>NUCLEOTIDE SEQUENCE [LARGE SCALE GENOMIC DNA]</scope>
    <source>
        <strain evidence="26">APO3</strain>
    </source>
</reference>
<evidence type="ECO:0000256" key="4">
    <source>
        <dbReference type="ARBA" id="ARBA00022692"/>
    </source>
</evidence>
<evidence type="ECO:0000256" key="12">
    <source>
        <dbReference type="ARBA" id="ARBA00044891"/>
    </source>
</evidence>
<keyword evidence="5 25" id="KW-1133">Transmembrane helix</keyword>
<comment type="catalytic activity">
    <reaction evidence="8">
        <text>L-lysyl-L-alanine(out) = L-lysyl-L-alanine(in)</text>
        <dbReference type="Rhea" id="RHEA:79399"/>
        <dbReference type="ChEBI" id="CHEBI:229954"/>
    </reaction>
</comment>
<evidence type="ECO:0000256" key="7">
    <source>
        <dbReference type="ARBA" id="ARBA00023228"/>
    </source>
</evidence>
<evidence type="ECO:0000256" key="15">
    <source>
        <dbReference type="ARBA" id="ARBA00044899"/>
    </source>
</evidence>
<evidence type="ECO:0000256" key="21">
    <source>
        <dbReference type="ARBA" id="ARBA00044985"/>
    </source>
</evidence>
<protein>
    <recommendedName>
        <fullName evidence="21">Lysosomal dipeptide transporter MFSD1</fullName>
    </recommendedName>
    <alternativeName>
        <fullName evidence="22">Major facilitator superfamily domain-containing protein 1</fullName>
    </alternativeName>
</protein>
<dbReference type="Pfam" id="PF07690">
    <property type="entry name" value="MFS_1"/>
    <property type="match status" value="1"/>
</dbReference>
<evidence type="ECO:0000256" key="22">
    <source>
        <dbReference type="ARBA" id="ARBA00045018"/>
    </source>
</evidence>
<feature type="transmembrane region" description="Helical" evidence="25">
    <location>
        <begin position="158"/>
        <end position="181"/>
    </location>
</feature>
<comment type="catalytic activity">
    <reaction evidence="12">
        <text>L-lysyl-L-alpha-amino acid(out) = L-lysyl-L-alpha-amino acid(in)</text>
        <dbReference type="Rhea" id="RHEA:79387"/>
        <dbReference type="ChEBI" id="CHEBI:229965"/>
    </reaction>
</comment>
<dbReference type="InterPro" id="IPR052187">
    <property type="entry name" value="MFSD1"/>
</dbReference>
<dbReference type="GO" id="GO:0005765">
    <property type="term" value="C:lysosomal membrane"/>
    <property type="evidence" value="ECO:0007669"/>
    <property type="project" value="UniProtKB-SubCell"/>
</dbReference>
<dbReference type="InterPro" id="IPR011701">
    <property type="entry name" value="MFS"/>
</dbReference>
<feature type="transmembrane region" description="Helical" evidence="25">
    <location>
        <begin position="246"/>
        <end position="263"/>
    </location>
</feature>
<accession>W4GV66</accession>
<keyword evidence="6 25" id="KW-0472">Membrane</keyword>
<comment type="catalytic activity">
    <reaction evidence="11">
        <text>L-alpha-aminoacyl-L-histidine(out) = L-alpha-aminoacyl-L-histidine(in)</text>
        <dbReference type="Rhea" id="RHEA:79375"/>
        <dbReference type="ChEBI" id="CHEBI:229967"/>
    </reaction>
</comment>
<comment type="catalytic activity">
    <reaction evidence="16">
        <text>L-lysyl-L-lysine(out) = L-lysyl-L-lysine(in)</text>
        <dbReference type="Rhea" id="RHEA:79403"/>
        <dbReference type="ChEBI" id="CHEBI:229956"/>
    </reaction>
</comment>
<dbReference type="EMBL" id="KI913121">
    <property type="protein sequence ID" value="ETV82818.1"/>
    <property type="molecule type" value="Genomic_DNA"/>
</dbReference>
<evidence type="ECO:0000256" key="14">
    <source>
        <dbReference type="ARBA" id="ARBA00044898"/>
    </source>
</evidence>
<comment type="catalytic activity">
    <reaction evidence="18">
        <text>L-histidyl-L-alpha-amino acid(out) = L-histidyl-L-alpha-amino acid(in)</text>
        <dbReference type="Rhea" id="RHEA:79379"/>
        <dbReference type="ChEBI" id="CHEBI:229964"/>
    </reaction>
</comment>
<comment type="catalytic activity">
    <reaction evidence="13">
        <text>L-alpha-aminoacyl-L-lysine(out) = L-alpha-aminoacyl-L-lysine(in)</text>
        <dbReference type="Rhea" id="RHEA:79383"/>
        <dbReference type="ChEBI" id="CHEBI:229966"/>
    </reaction>
</comment>
<evidence type="ECO:0000256" key="3">
    <source>
        <dbReference type="ARBA" id="ARBA00022448"/>
    </source>
</evidence>
<feature type="transmembrane region" description="Helical" evidence="25">
    <location>
        <begin position="6"/>
        <end position="24"/>
    </location>
</feature>
<evidence type="ECO:0000313" key="26">
    <source>
        <dbReference type="EMBL" id="ETV82818.1"/>
    </source>
</evidence>
<evidence type="ECO:0000256" key="20">
    <source>
        <dbReference type="ARBA" id="ARBA00044924"/>
    </source>
</evidence>
<dbReference type="GO" id="GO:0022857">
    <property type="term" value="F:transmembrane transporter activity"/>
    <property type="evidence" value="ECO:0007669"/>
    <property type="project" value="InterPro"/>
</dbReference>
<dbReference type="RefSeq" id="XP_009827489.1">
    <property type="nucleotide sequence ID" value="XM_009829187.1"/>
</dbReference>
<dbReference type="PANTHER" id="PTHR23512:SF3">
    <property type="entry name" value="MAJOR FACILITATOR SUPERFAMILY DOMAIN-CONTAINING PROTEIN 1"/>
    <property type="match status" value="1"/>
</dbReference>
<comment type="catalytic activity">
    <reaction evidence="17">
        <text>L-arginyl-glycine(out) = L-arginyl-glycine(in)</text>
        <dbReference type="Rhea" id="RHEA:79391"/>
        <dbReference type="ChEBI" id="CHEBI:229955"/>
    </reaction>
</comment>
<evidence type="ECO:0000256" key="5">
    <source>
        <dbReference type="ARBA" id="ARBA00022989"/>
    </source>
</evidence>
<evidence type="ECO:0000256" key="9">
    <source>
        <dbReference type="ARBA" id="ARBA00044878"/>
    </source>
</evidence>
<feature type="transmembrane region" description="Helical" evidence="25">
    <location>
        <begin position="365"/>
        <end position="385"/>
    </location>
</feature>
<comment type="function">
    <text evidence="23">Lysosomal dipeptide uniporter that selectively exports lysine, arginine or histidine-containing dipeptides with a net positive charge from the lysosome lumen into the cytosol. Could play a role in a specific type of protein O-glycosylation indirectly regulating macrophages migration and tissue invasion. Also essential for liver homeostasis.</text>
</comment>
<feature type="transmembrane region" description="Helical" evidence="25">
    <location>
        <begin position="310"/>
        <end position="330"/>
    </location>
</feature>
<evidence type="ECO:0000256" key="6">
    <source>
        <dbReference type="ARBA" id="ARBA00023136"/>
    </source>
</evidence>
<feature type="transmembrane region" description="Helical" evidence="25">
    <location>
        <begin position="336"/>
        <end position="358"/>
    </location>
</feature>
<dbReference type="InterPro" id="IPR036259">
    <property type="entry name" value="MFS_trans_sf"/>
</dbReference>
<comment type="catalytic activity">
    <reaction evidence="19">
        <text>L-alanyl-L-lysine(out) = L-alanyl-L-lysine(in)</text>
        <dbReference type="Rhea" id="RHEA:79415"/>
        <dbReference type="ChEBI" id="CHEBI:192470"/>
    </reaction>
</comment>
<evidence type="ECO:0000256" key="8">
    <source>
        <dbReference type="ARBA" id="ARBA00044876"/>
    </source>
</evidence>
<evidence type="ECO:0000256" key="2">
    <source>
        <dbReference type="ARBA" id="ARBA00008335"/>
    </source>
</evidence>
<evidence type="ECO:0000256" key="11">
    <source>
        <dbReference type="ARBA" id="ARBA00044884"/>
    </source>
</evidence>
<comment type="similarity">
    <text evidence="2">Belongs to the major facilitator superfamily.</text>
</comment>
<keyword evidence="3" id="KW-0813">Transport</keyword>
<dbReference type="VEuPathDB" id="FungiDB:H257_04598"/>
<dbReference type="STRING" id="112090.W4GV66"/>
<feature type="transmembrane region" description="Helical" evidence="25">
    <location>
        <begin position="116"/>
        <end position="138"/>
    </location>
</feature>
<dbReference type="SUPFAM" id="SSF103473">
    <property type="entry name" value="MFS general substrate transporter"/>
    <property type="match status" value="1"/>
</dbReference>
<evidence type="ECO:0000256" key="1">
    <source>
        <dbReference type="ARBA" id="ARBA00004155"/>
    </source>
</evidence>
<feature type="transmembrane region" description="Helical" evidence="25">
    <location>
        <begin position="79"/>
        <end position="104"/>
    </location>
</feature>
<evidence type="ECO:0000256" key="18">
    <source>
        <dbReference type="ARBA" id="ARBA00044912"/>
    </source>
</evidence>
<comment type="subcellular location">
    <subcellularLocation>
        <location evidence="1">Lysosome membrane</location>
        <topology evidence="1">Multi-pass membrane protein</topology>
    </subcellularLocation>
</comment>
<evidence type="ECO:0000256" key="13">
    <source>
        <dbReference type="ARBA" id="ARBA00044893"/>
    </source>
</evidence>
<dbReference type="OrthoDB" id="424834at2759"/>
<evidence type="ECO:0000256" key="19">
    <source>
        <dbReference type="ARBA" id="ARBA00044919"/>
    </source>
</evidence>
<keyword evidence="7" id="KW-0458">Lysosome</keyword>